<sequence>MQNIYLYYILYIYFYFFHIQAISTIVHVSLPQLKMLFEVAYHQKMKSNIDNLHYLM</sequence>
<reference evidence="2 3" key="1">
    <citation type="submission" date="2014-02" db="EMBL/GenBank/DDBJ databases">
        <authorList>
            <person name="Sears C."/>
            <person name="Carroll K."/>
            <person name="Sack B.R."/>
            <person name="Qadri F."/>
            <person name="Myers L.L."/>
            <person name="Chung G.-T."/>
            <person name="Escheverria P."/>
            <person name="Fraser C.M."/>
            <person name="Sadzewicz L."/>
            <person name="Shefchek K.A."/>
            <person name="Tallon L."/>
            <person name="Das S.P."/>
            <person name="Daugherty S."/>
            <person name="Mongodin E.F."/>
        </authorList>
    </citation>
    <scope>NUCLEOTIDE SEQUENCE [LARGE SCALE GENOMIC DNA]</scope>
    <source>
        <strain evidence="2 3">S36L11</strain>
    </source>
</reference>
<dbReference type="EMBL" id="JGDJ01000196">
    <property type="protein sequence ID" value="EXZ28686.1"/>
    <property type="molecule type" value="Genomic_DNA"/>
</dbReference>
<keyword evidence="1" id="KW-0812">Transmembrane</keyword>
<gene>
    <name evidence="2" type="ORF">M136_2091</name>
</gene>
<comment type="caution">
    <text evidence="2">The sequence shown here is derived from an EMBL/GenBank/DDBJ whole genome shotgun (WGS) entry which is preliminary data.</text>
</comment>
<accession>A0A016AJZ9</accession>
<dbReference type="AlphaFoldDB" id="A0A016AJZ9"/>
<evidence type="ECO:0000313" key="2">
    <source>
        <dbReference type="EMBL" id="EXZ28686.1"/>
    </source>
</evidence>
<keyword evidence="1" id="KW-0472">Membrane</keyword>
<organism evidence="2 3">
    <name type="scientific">Bacteroides fragilis str. S36L11</name>
    <dbReference type="NCBI Taxonomy" id="1339327"/>
    <lineage>
        <taxon>Bacteria</taxon>
        <taxon>Pseudomonadati</taxon>
        <taxon>Bacteroidota</taxon>
        <taxon>Bacteroidia</taxon>
        <taxon>Bacteroidales</taxon>
        <taxon>Bacteroidaceae</taxon>
        <taxon>Bacteroides</taxon>
    </lineage>
</organism>
<evidence type="ECO:0000313" key="3">
    <source>
        <dbReference type="Proteomes" id="UP000022082"/>
    </source>
</evidence>
<proteinExistence type="predicted"/>
<protein>
    <submittedName>
        <fullName evidence="2">Uncharacterized protein</fullName>
    </submittedName>
</protein>
<feature type="transmembrane region" description="Helical" evidence="1">
    <location>
        <begin position="6"/>
        <end position="28"/>
    </location>
</feature>
<evidence type="ECO:0000256" key="1">
    <source>
        <dbReference type="SAM" id="Phobius"/>
    </source>
</evidence>
<dbReference type="Proteomes" id="UP000022082">
    <property type="component" value="Unassembled WGS sequence"/>
</dbReference>
<keyword evidence="1" id="KW-1133">Transmembrane helix</keyword>
<name>A0A016AJZ9_BACFG</name>